<feature type="domain" description="HTH tetR-type" evidence="3">
    <location>
        <begin position="6"/>
        <end position="66"/>
    </location>
</feature>
<dbReference type="InterPro" id="IPR001647">
    <property type="entry name" value="HTH_TetR"/>
</dbReference>
<keyword evidence="5" id="KW-1185">Reference proteome</keyword>
<dbReference type="PANTHER" id="PTHR43479">
    <property type="entry name" value="ACREF/ENVCD OPERON REPRESSOR-RELATED"/>
    <property type="match status" value="1"/>
</dbReference>
<dbReference type="PANTHER" id="PTHR43479:SF7">
    <property type="entry name" value="TETR-FAMILY TRANSCRIPTIONAL REGULATOR"/>
    <property type="match status" value="1"/>
</dbReference>
<keyword evidence="1 2" id="KW-0238">DNA-binding</keyword>
<dbReference type="SUPFAM" id="SSF46689">
    <property type="entry name" value="Homeodomain-like"/>
    <property type="match status" value="1"/>
</dbReference>
<dbReference type="Pfam" id="PF00440">
    <property type="entry name" value="TetR_N"/>
    <property type="match status" value="1"/>
</dbReference>
<dbReference type="InterPro" id="IPR050624">
    <property type="entry name" value="HTH-type_Tx_Regulator"/>
</dbReference>
<dbReference type="Proteomes" id="UP001500339">
    <property type="component" value="Unassembled WGS sequence"/>
</dbReference>
<evidence type="ECO:0000313" key="4">
    <source>
        <dbReference type="EMBL" id="GAA0724948.1"/>
    </source>
</evidence>
<evidence type="ECO:0000256" key="1">
    <source>
        <dbReference type="ARBA" id="ARBA00023125"/>
    </source>
</evidence>
<reference evidence="4 5" key="1">
    <citation type="journal article" date="2019" name="Int. J. Syst. Evol. Microbiol.">
        <title>The Global Catalogue of Microorganisms (GCM) 10K type strain sequencing project: providing services to taxonomists for standard genome sequencing and annotation.</title>
        <authorList>
            <consortium name="The Broad Institute Genomics Platform"/>
            <consortium name="The Broad Institute Genome Sequencing Center for Infectious Disease"/>
            <person name="Wu L."/>
            <person name="Ma J."/>
        </authorList>
    </citation>
    <scope>NUCLEOTIDE SEQUENCE [LARGE SCALE GENOMIC DNA]</scope>
    <source>
        <strain evidence="4 5">JCM 1405</strain>
    </source>
</reference>
<evidence type="ECO:0000313" key="5">
    <source>
        <dbReference type="Proteomes" id="UP001500339"/>
    </source>
</evidence>
<feature type="DNA-binding region" description="H-T-H motif" evidence="2">
    <location>
        <begin position="29"/>
        <end position="48"/>
    </location>
</feature>
<comment type="caution">
    <text evidence="4">The sequence shown here is derived from an EMBL/GenBank/DDBJ whole genome shotgun (WGS) entry which is preliminary data.</text>
</comment>
<evidence type="ECO:0000259" key="3">
    <source>
        <dbReference type="PROSITE" id="PS50977"/>
    </source>
</evidence>
<protein>
    <submittedName>
        <fullName evidence="4">TetR/AcrR family transcriptional regulator</fullName>
    </submittedName>
</protein>
<dbReference type="PROSITE" id="PS50977">
    <property type="entry name" value="HTH_TETR_2"/>
    <property type="match status" value="1"/>
</dbReference>
<dbReference type="InterPro" id="IPR039532">
    <property type="entry name" value="TetR_C_Firmicutes"/>
</dbReference>
<evidence type="ECO:0000256" key="2">
    <source>
        <dbReference type="PROSITE-ProRule" id="PRU00335"/>
    </source>
</evidence>
<sequence>MNNETNKTKKKLAEALKKLMSERAFEKIKIQDIVDICHMNRRTFYYHFKDIYELLEWFYHEEALKQLEINSTYDSWTNELLYLFHYIESNRKVTLCVFKSLGREYLEDFMYKTVFRVVKNIVYDIAFDLEVKEAQKDFIAHYYTVSLVGMMTHWIQADFTPNPTEITNMTNLIIQGTMRNALERFSQNG</sequence>
<dbReference type="EMBL" id="BAAACF010000001">
    <property type="protein sequence ID" value="GAA0724948.1"/>
    <property type="molecule type" value="Genomic_DNA"/>
</dbReference>
<name>A0ABN1J030_9CLOT</name>
<dbReference type="Gene3D" id="1.10.357.10">
    <property type="entry name" value="Tetracycline Repressor, domain 2"/>
    <property type="match status" value="1"/>
</dbReference>
<dbReference type="InterPro" id="IPR009057">
    <property type="entry name" value="Homeodomain-like_sf"/>
</dbReference>
<dbReference type="Pfam" id="PF14278">
    <property type="entry name" value="TetR_C_8"/>
    <property type="match status" value="1"/>
</dbReference>
<organism evidence="4 5">
    <name type="scientific">Clostridium malenominatum</name>
    <dbReference type="NCBI Taxonomy" id="1539"/>
    <lineage>
        <taxon>Bacteria</taxon>
        <taxon>Bacillati</taxon>
        <taxon>Bacillota</taxon>
        <taxon>Clostridia</taxon>
        <taxon>Eubacteriales</taxon>
        <taxon>Clostridiaceae</taxon>
        <taxon>Clostridium</taxon>
    </lineage>
</organism>
<gene>
    <name evidence="4" type="ORF">GCM10008905_19560</name>
</gene>
<proteinExistence type="predicted"/>
<accession>A0ABN1J030</accession>